<feature type="compositionally biased region" description="Acidic residues" evidence="1">
    <location>
        <begin position="76"/>
        <end position="90"/>
    </location>
</feature>
<proteinExistence type="predicted"/>
<dbReference type="RefSeq" id="WP_153834912.1">
    <property type="nucleotide sequence ID" value="NZ_JBHUMW010000094.1"/>
</dbReference>
<sequence>MINRLSERGKRIVFNGIIVFAIMLFIIGFMLGKQEESNSANEEETHSETSYDGFSYTELQGSENDNIQNDSHEAENNEPMDDYEMEDPESDFDKNVEREVRVLEDYFTNEEVEEAKEVAIQFVENYYSFNGEIPLENIENAMEYVSEDLQETIKAKVIRPTADYYKRETISIEVYEPYNPSSEDMELSVRVKGEVFNMEGDVTKEETIDYHLKLIPFEDTFRVNEMSYDNLS</sequence>
<keyword evidence="2" id="KW-1133">Transmembrane helix</keyword>
<evidence type="ECO:0000256" key="1">
    <source>
        <dbReference type="SAM" id="MobiDB-lite"/>
    </source>
</evidence>
<gene>
    <name evidence="3" type="ORF">GH885_07310</name>
</gene>
<comment type="caution">
    <text evidence="3">The sequence shown here is derived from an EMBL/GenBank/DDBJ whole genome shotgun (WGS) entry which is preliminary data.</text>
</comment>
<reference evidence="3 4" key="1">
    <citation type="submission" date="2019-10" db="EMBL/GenBank/DDBJ databases">
        <title>Gracilibacillus salitolerans sp. nov., a moderate halophile isolated from a saline soil in northwest China.</title>
        <authorList>
            <person name="Gan L."/>
        </authorList>
    </citation>
    <scope>NUCLEOTIDE SEQUENCE [LARGE SCALE GENOMIC DNA]</scope>
    <source>
        <strain evidence="3 4">TP2-8</strain>
    </source>
</reference>
<accession>A0A6N7QVM0</accession>
<dbReference type="EMBL" id="WJEE01000012">
    <property type="protein sequence ID" value="MRI66153.1"/>
    <property type="molecule type" value="Genomic_DNA"/>
</dbReference>
<keyword evidence="2" id="KW-0812">Transmembrane</keyword>
<protein>
    <submittedName>
        <fullName evidence="3">Uncharacterized protein</fullName>
    </submittedName>
</protein>
<feature type="region of interest" description="Disordered" evidence="1">
    <location>
        <begin position="38"/>
        <end position="91"/>
    </location>
</feature>
<feature type="compositionally biased region" description="Polar residues" evidence="1">
    <location>
        <begin position="50"/>
        <end position="69"/>
    </location>
</feature>
<organism evidence="3 4">
    <name type="scientific">Gracilibacillus thailandensis</name>
    <dbReference type="NCBI Taxonomy" id="563735"/>
    <lineage>
        <taxon>Bacteria</taxon>
        <taxon>Bacillati</taxon>
        <taxon>Bacillota</taxon>
        <taxon>Bacilli</taxon>
        <taxon>Bacillales</taxon>
        <taxon>Bacillaceae</taxon>
        <taxon>Gracilibacillus</taxon>
    </lineage>
</organism>
<dbReference type="Proteomes" id="UP000435187">
    <property type="component" value="Unassembled WGS sequence"/>
</dbReference>
<dbReference type="AlphaFoldDB" id="A0A6N7QVM0"/>
<evidence type="ECO:0000256" key="2">
    <source>
        <dbReference type="SAM" id="Phobius"/>
    </source>
</evidence>
<keyword evidence="2" id="KW-0472">Membrane</keyword>
<name>A0A6N7QVM0_9BACI</name>
<evidence type="ECO:0000313" key="3">
    <source>
        <dbReference type="EMBL" id="MRI66153.1"/>
    </source>
</evidence>
<evidence type="ECO:0000313" key="4">
    <source>
        <dbReference type="Proteomes" id="UP000435187"/>
    </source>
</evidence>
<feature type="transmembrane region" description="Helical" evidence="2">
    <location>
        <begin position="12"/>
        <end position="31"/>
    </location>
</feature>
<keyword evidence="4" id="KW-1185">Reference proteome</keyword>